<evidence type="ECO:0000256" key="13">
    <source>
        <dbReference type="ARBA" id="ARBA00023316"/>
    </source>
</evidence>
<comment type="subcellular location">
    <subcellularLocation>
        <location evidence="1">Cell membrane</location>
        <topology evidence="1">Multi-pass membrane protein</topology>
    </subcellularLocation>
</comment>
<feature type="transmembrane region" description="Helical" evidence="23">
    <location>
        <begin position="77"/>
        <end position="94"/>
    </location>
</feature>
<keyword evidence="8" id="KW-0133">Cell shape</keyword>
<evidence type="ECO:0000256" key="10">
    <source>
        <dbReference type="ARBA" id="ARBA00022989"/>
    </source>
</evidence>
<evidence type="ECO:0000256" key="16">
    <source>
        <dbReference type="ARBA" id="ARBA00038053"/>
    </source>
</evidence>
<evidence type="ECO:0000256" key="22">
    <source>
        <dbReference type="SAM" id="MobiDB-lite"/>
    </source>
</evidence>
<evidence type="ECO:0000256" key="8">
    <source>
        <dbReference type="ARBA" id="ARBA00022960"/>
    </source>
</evidence>
<dbReference type="InterPro" id="IPR013437">
    <property type="entry name" value="FtsW"/>
</dbReference>
<dbReference type="GO" id="GO:0015648">
    <property type="term" value="F:lipid-linked peptidoglycan transporter activity"/>
    <property type="evidence" value="ECO:0007669"/>
    <property type="project" value="TreeGrafter"/>
</dbReference>
<keyword evidence="7 23" id="KW-0812">Transmembrane</keyword>
<evidence type="ECO:0000256" key="14">
    <source>
        <dbReference type="ARBA" id="ARBA00032370"/>
    </source>
</evidence>
<dbReference type="GO" id="GO:0051301">
    <property type="term" value="P:cell division"/>
    <property type="evidence" value="ECO:0007669"/>
    <property type="project" value="UniProtKB-KW"/>
</dbReference>
<gene>
    <name evidence="24" type="primary">ftsW</name>
    <name evidence="24" type="ORF">HW566_14405</name>
</gene>
<name>A0A7D5IRV1_9MICO</name>
<dbReference type="InterPro" id="IPR001182">
    <property type="entry name" value="FtsW/RodA"/>
</dbReference>
<dbReference type="PANTHER" id="PTHR30474:SF2">
    <property type="entry name" value="PEPTIDOGLYCAN GLYCOSYLTRANSFERASE FTSW-RELATED"/>
    <property type="match status" value="1"/>
</dbReference>
<dbReference type="GO" id="GO:0008360">
    <property type="term" value="P:regulation of cell shape"/>
    <property type="evidence" value="ECO:0007669"/>
    <property type="project" value="UniProtKB-KW"/>
</dbReference>
<dbReference type="Proteomes" id="UP000509638">
    <property type="component" value="Chromosome"/>
</dbReference>
<dbReference type="PROSITE" id="PS00428">
    <property type="entry name" value="FTSW_RODA_SPOVE"/>
    <property type="match status" value="1"/>
</dbReference>
<dbReference type="Pfam" id="PF01098">
    <property type="entry name" value="FTSW_RODA_SPOVE"/>
    <property type="match status" value="1"/>
</dbReference>
<evidence type="ECO:0000256" key="6">
    <source>
        <dbReference type="ARBA" id="ARBA00022679"/>
    </source>
</evidence>
<dbReference type="EC" id="2.4.99.28" evidence="19"/>
<reference evidence="24 25" key="1">
    <citation type="submission" date="2020-06" db="EMBL/GenBank/DDBJ databases">
        <authorList>
            <person name="Jo H."/>
        </authorList>
    </citation>
    <scope>NUCLEOTIDE SEQUENCE [LARGE SCALE GENOMIC DNA]</scope>
    <source>
        <strain evidence="24 25">I46</strain>
    </source>
</reference>
<keyword evidence="10 23" id="KW-1133">Transmembrane helix</keyword>
<feature type="region of interest" description="Disordered" evidence="22">
    <location>
        <begin position="1"/>
        <end position="20"/>
    </location>
</feature>
<keyword evidence="11 23" id="KW-0472">Membrane</keyword>
<feature type="transmembrane region" description="Helical" evidence="23">
    <location>
        <begin position="219"/>
        <end position="237"/>
    </location>
</feature>
<evidence type="ECO:0000256" key="1">
    <source>
        <dbReference type="ARBA" id="ARBA00004651"/>
    </source>
</evidence>
<keyword evidence="5" id="KW-0328">Glycosyltransferase</keyword>
<feature type="region of interest" description="Disordered" evidence="22">
    <location>
        <begin position="408"/>
        <end position="430"/>
    </location>
</feature>
<organism evidence="24 25">
    <name type="scientific">Microbacterium oleivorans</name>
    <dbReference type="NCBI Taxonomy" id="273677"/>
    <lineage>
        <taxon>Bacteria</taxon>
        <taxon>Bacillati</taxon>
        <taxon>Actinomycetota</taxon>
        <taxon>Actinomycetes</taxon>
        <taxon>Micrococcales</taxon>
        <taxon>Microbacteriaceae</taxon>
        <taxon>Microbacterium</taxon>
    </lineage>
</organism>
<comment type="catalytic activity">
    <reaction evidence="20">
        <text>[GlcNAc-(1-&gt;4)-Mur2Ac(oyl-L-Ala-gamma-D-Glu-L-Lys-D-Ala-D-Ala)](n)-di-trans,octa-cis-undecaprenyl diphosphate + beta-D-GlcNAc-(1-&gt;4)-Mur2Ac(oyl-L-Ala-gamma-D-Glu-L-Lys-D-Ala-D-Ala)-di-trans,octa-cis-undecaprenyl diphosphate = [GlcNAc-(1-&gt;4)-Mur2Ac(oyl-L-Ala-gamma-D-Glu-L-Lys-D-Ala-D-Ala)](n+1)-di-trans,octa-cis-undecaprenyl diphosphate + di-trans,octa-cis-undecaprenyl diphosphate + H(+)</text>
        <dbReference type="Rhea" id="RHEA:23708"/>
        <dbReference type="Rhea" id="RHEA-COMP:9602"/>
        <dbReference type="Rhea" id="RHEA-COMP:9603"/>
        <dbReference type="ChEBI" id="CHEBI:15378"/>
        <dbReference type="ChEBI" id="CHEBI:58405"/>
        <dbReference type="ChEBI" id="CHEBI:60033"/>
        <dbReference type="ChEBI" id="CHEBI:78435"/>
        <dbReference type="EC" id="2.4.99.28"/>
    </reaction>
</comment>
<feature type="transmembrane region" description="Helical" evidence="23">
    <location>
        <begin position="197"/>
        <end position="214"/>
    </location>
</feature>
<feature type="transmembrane region" description="Helical" evidence="23">
    <location>
        <begin position="145"/>
        <end position="162"/>
    </location>
</feature>
<feature type="transmembrane region" description="Helical" evidence="23">
    <location>
        <begin position="174"/>
        <end position="191"/>
    </location>
</feature>
<keyword evidence="13" id="KW-0961">Cell wall biogenesis/degradation</keyword>
<keyword evidence="4" id="KW-0132">Cell division</keyword>
<dbReference type="GO" id="GO:0071555">
    <property type="term" value="P:cell wall organization"/>
    <property type="evidence" value="ECO:0007669"/>
    <property type="project" value="UniProtKB-KW"/>
</dbReference>
<evidence type="ECO:0000256" key="9">
    <source>
        <dbReference type="ARBA" id="ARBA00022984"/>
    </source>
</evidence>
<sequence length="430" mass="45537">MTTTPQGPTRPATTAAETGAASRGGFAARVSLGRVFAPVPSEFLLLASTALILTGFGLVMVLSATMATADASPFETVLKQAVFALLGIPLMFIASRMPLRFWKRIAWPALILGVLLQLLVFVPGLGVRNDGNTNWISVFGLQAQPSEFLKLALAVWLGFVLYRKQTLLTKWQHVFIPVVPVGALVIGTVMAGHDLGTAMILMAILLGCLFFSGVKLRLFLLPLIGVVAAAAIFAVTSPNRMARIMSFLNVDSTDCYFADAGSCYQPLHGVWALASGGIFGLGLGNSREKYQWLPAAANDYIFAIVGEELGLIGCAVVLALFALFAVGAFHIIRKTDDPFVRIVSGGITIWIVGQALVNIGVVLRVFPVLGVPLPFMSQGGTSLMSVLLACGVLLSFARTLPVRVPAPPAPVGASRPAPRREPAKAGSARR</sequence>
<evidence type="ECO:0000256" key="20">
    <source>
        <dbReference type="ARBA" id="ARBA00049902"/>
    </source>
</evidence>
<feature type="transmembrane region" description="Helical" evidence="23">
    <location>
        <begin position="106"/>
        <end position="125"/>
    </location>
</feature>
<comment type="function">
    <text evidence="21">Peptidoglycan polymerase that is essential for cell division.</text>
</comment>
<evidence type="ECO:0000256" key="21">
    <source>
        <dbReference type="ARBA" id="ARBA00049966"/>
    </source>
</evidence>
<accession>A0A7D5IRV1</accession>
<comment type="pathway">
    <text evidence="2">Cell wall biogenesis; peptidoglycan biosynthesis.</text>
</comment>
<dbReference type="InterPro" id="IPR018365">
    <property type="entry name" value="Cell_cycle_FtsW-rel_CS"/>
</dbReference>
<comment type="similarity">
    <text evidence="16">Belongs to the SEDS family. FtsW subfamily.</text>
</comment>
<evidence type="ECO:0000256" key="15">
    <source>
        <dbReference type="ARBA" id="ARBA00033270"/>
    </source>
</evidence>
<dbReference type="RefSeq" id="WP_178014002.1">
    <property type="nucleotide sequence ID" value="NZ_CP058316.1"/>
</dbReference>
<dbReference type="GO" id="GO:0005886">
    <property type="term" value="C:plasma membrane"/>
    <property type="evidence" value="ECO:0007669"/>
    <property type="project" value="UniProtKB-SubCell"/>
</dbReference>
<dbReference type="GO" id="GO:0032153">
    <property type="term" value="C:cell division site"/>
    <property type="evidence" value="ECO:0007669"/>
    <property type="project" value="TreeGrafter"/>
</dbReference>
<dbReference type="EMBL" id="CP058316">
    <property type="protein sequence ID" value="QLD12861.1"/>
    <property type="molecule type" value="Genomic_DNA"/>
</dbReference>
<protein>
    <recommendedName>
        <fullName evidence="17">Probable peptidoglycan glycosyltransferase FtsW</fullName>
        <ecNumber evidence="19">2.4.99.28</ecNumber>
    </recommendedName>
    <alternativeName>
        <fullName evidence="18">Cell division protein FtsW</fullName>
    </alternativeName>
    <alternativeName>
        <fullName evidence="15">Cell wall polymerase</fullName>
    </alternativeName>
    <alternativeName>
        <fullName evidence="14">Peptidoglycan polymerase</fullName>
    </alternativeName>
</protein>
<evidence type="ECO:0000256" key="7">
    <source>
        <dbReference type="ARBA" id="ARBA00022692"/>
    </source>
</evidence>
<evidence type="ECO:0000256" key="19">
    <source>
        <dbReference type="ARBA" id="ARBA00044770"/>
    </source>
</evidence>
<evidence type="ECO:0000256" key="18">
    <source>
        <dbReference type="ARBA" id="ARBA00041418"/>
    </source>
</evidence>
<dbReference type="GO" id="GO:0008955">
    <property type="term" value="F:peptidoglycan glycosyltransferase activity"/>
    <property type="evidence" value="ECO:0007669"/>
    <property type="project" value="UniProtKB-EC"/>
</dbReference>
<evidence type="ECO:0000256" key="17">
    <source>
        <dbReference type="ARBA" id="ARBA00041185"/>
    </source>
</evidence>
<evidence type="ECO:0000256" key="4">
    <source>
        <dbReference type="ARBA" id="ARBA00022618"/>
    </source>
</evidence>
<keyword evidence="9" id="KW-0573">Peptidoglycan synthesis</keyword>
<evidence type="ECO:0000256" key="12">
    <source>
        <dbReference type="ARBA" id="ARBA00023306"/>
    </source>
</evidence>
<dbReference type="AlphaFoldDB" id="A0A7D5IRV1"/>
<feature type="transmembrane region" description="Helical" evidence="23">
    <location>
        <begin position="339"/>
        <end position="363"/>
    </location>
</feature>
<dbReference type="GO" id="GO:0009252">
    <property type="term" value="P:peptidoglycan biosynthetic process"/>
    <property type="evidence" value="ECO:0007669"/>
    <property type="project" value="UniProtKB-KW"/>
</dbReference>
<feature type="compositionally biased region" description="Polar residues" evidence="22">
    <location>
        <begin position="1"/>
        <end position="16"/>
    </location>
</feature>
<evidence type="ECO:0000256" key="3">
    <source>
        <dbReference type="ARBA" id="ARBA00022475"/>
    </source>
</evidence>
<feature type="transmembrane region" description="Helical" evidence="23">
    <location>
        <begin position="375"/>
        <end position="397"/>
    </location>
</feature>
<keyword evidence="6" id="KW-0808">Transferase</keyword>
<evidence type="ECO:0000313" key="24">
    <source>
        <dbReference type="EMBL" id="QLD12861.1"/>
    </source>
</evidence>
<evidence type="ECO:0000256" key="11">
    <source>
        <dbReference type="ARBA" id="ARBA00023136"/>
    </source>
</evidence>
<proteinExistence type="inferred from homology"/>
<evidence type="ECO:0000313" key="25">
    <source>
        <dbReference type="Proteomes" id="UP000509638"/>
    </source>
</evidence>
<feature type="transmembrane region" description="Helical" evidence="23">
    <location>
        <begin position="309"/>
        <end position="332"/>
    </location>
</feature>
<evidence type="ECO:0000256" key="5">
    <source>
        <dbReference type="ARBA" id="ARBA00022676"/>
    </source>
</evidence>
<dbReference type="NCBIfam" id="TIGR02614">
    <property type="entry name" value="ftsW"/>
    <property type="match status" value="1"/>
</dbReference>
<feature type="transmembrane region" description="Helical" evidence="23">
    <location>
        <begin position="43"/>
        <end position="65"/>
    </location>
</feature>
<keyword evidence="12" id="KW-0131">Cell cycle</keyword>
<keyword evidence="3" id="KW-1003">Cell membrane</keyword>
<evidence type="ECO:0000256" key="2">
    <source>
        <dbReference type="ARBA" id="ARBA00004752"/>
    </source>
</evidence>
<dbReference type="PANTHER" id="PTHR30474">
    <property type="entry name" value="CELL CYCLE PROTEIN"/>
    <property type="match status" value="1"/>
</dbReference>
<evidence type="ECO:0000256" key="23">
    <source>
        <dbReference type="SAM" id="Phobius"/>
    </source>
</evidence>